<keyword evidence="2" id="KW-1185">Reference proteome</keyword>
<dbReference type="PRINTS" id="PR00625">
    <property type="entry name" value="JDOMAIN"/>
</dbReference>
<dbReference type="CTD" id="20320991"/>
<gene>
    <name evidence="1" type="ORF">T265_06812</name>
</gene>
<dbReference type="SMART" id="SM00271">
    <property type="entry name" value="DnaJ"/>
    <property type="match status" value="1"/>
</dbReference>
<dbReference type="OrthoDB" id="10250354at2759"/>
<dbReference type="GeneID" id="20320991"/>
<evidence type="ECO:0000313" key="2">
    <source>
        <dbReference type="Proteomes" id="UP000054324"/>
    </source>
</evidence>
<dbReference type="PROSITE" id="PS00636">
    <property type="entry name" value="DNAJ_1"/>
    <property type="match status" value="1"/>
</dbReference>
<dbReference type="GO" id="GO:0030544">
    <property type="term" value="F:Hsp70 protein binding"/>
    <property type="evidence" value="ECO:0007669"/>
    <property type="project" value="InterPro"/>
</dbReference>
<dbReference type="CDD" id="cd06257">
    <property type="entry name" value="DnaJ"/>
    <property type="match status" value="1"/>
</dbReference>
<protein>
    <submittedName>
        <fullName evidence="1">Uncharacterized protein</fullName>
    </submittedName>
</protein>
<dbReference type="InterPro" id="IPR043183">
    <property type="entry name" value="DNJB2/6-like"/>
</dbReference>
<dbReference type="GO" id="GO:0005737">
    <property type="term" value="C:cytoplasm"/>
    <property type="evidence" value="ECO:0007669"/>
    <property type="project" value="UniProtKB-ARBA"/>
</dbReference>
<organism evidence="1 2">
    <name type="scientific">Opisthorchis viverrini</name>
    <name type="common">Southeast Asian liver fluke</name>
    <dbReference type="NCBI Taxonomy" id="6198"/>
    <lineage>
        <taxon>Eukaryota</taxon>
        <taxon>Metazoa</taxon>
        <taxon>Spiralia</taxon>
        <taxon>Lophotrochozoa</taxon>
        <taxon>Platyhelminthes</taxon>
        <taxon>Trematoda</taxon>
        <taxon>Digenea</taxon>
        <taxon>Opisthorchiida</taxon>
        <taxon>Opisthorchiata</taxon>
        <taxon>Opisthorchiidae</taxon>
        <taxon>Opisthorchis</taxon>
    </lineage>
</organism>
<evidence type="ECO:0000313" key="1">
    <source>
        <dbReference type="EMBL" id="KER25776.1"/>
    </source>
</evidence>
<dbReference type="InterPro" id="IPR001623">
    <property type="entry name" value="DnaJ_domain"/>
</dbReference>
<dbReference type="KEGG" id="ovi:T265_06812"/>
<dbReference type="SUPFAM" id="SSF46565">
    <property type="entry name" value="Chaperone J-domain"/>
    <property type="match status" value="1"/>
</dbReference>
<dbReference type="Pfam" id="PF00226">
    <property type="entry name" value="DnaJ"/>
    <property type="match status" value="1"/>
</dbReference>
<dbReference type="PROSITE" id="PS50076">
    <property type="entry name" value="DNAJ_2"/>
    <property type="match status" value="1"/>
</dbReference>
<dbReference type="STRING" id="6198.A0A074ZEQ7"/>
<dbReference type="Proteomes" id="UP000054324">
    <property type="component" value="Unassembled WGS sequence"/>
</dbReference>
<dbReference type="PANTHER" id="PTHR45168:SF3">
    <property type="entry name" value="DNAJ HEAT SHOCK PROTEIN FAMILY (HSP40) MEMBER B2"/>
    <property type="match status" value="1"/>
</dbReference>
<dbReference type="GO" id="GO:0051082">
    <property type="term" value="F:unfolded protein binding"/>
    <property type="evidence" value="ECO:0007669"/>
    <property type="project" value="InterPro"/>
</dbReference>
<reference evidence="1 2" key="1">
    <citation type="submission" date="2013-11" db="EMBL/GenBank/DDBJ databases">
        <title>Opisthorchis viverrini - life in the bile duct.</title>
        <authorList>
            <person name="Young N.D."/>
            <person name="Nagarajan N."/>
            <person name="Lin S.J."/>
            <person name="Korhonen P.K."/>
            <person name="Jex A.R."/>
            <person name="Hall R.S."/>
            <person name="Safavi-Hemami H."/>
            <person name="Kaewkong W."/>
            <person name="Bertrand D."/>
            <person name="Gao S."/>
            <person name="Seet Q."/>
            <person name="Wongkham S."/>
            <person name="Teh B.T."/>
            <person name="Wongkham C."/>
            <person name="Intapan P.M."/>
            <person name="Maleewong W."/>
            <person name="Yang X."/>
            <person name="Hu M."/>
            <person name="Wang Z."/>
            <person name="Hofmann A."/>
            <person name="Sternberg P.W."/>
            <person name="Tan P."/>
            <person name="Wang J."/>
            <person name="Gasser R.B."/>
        </authorList>
    </citation>
    <scope>NUCLEOTIDE SEQUENCE [LARGE SCALE GENOMIC DNA]</scope>
</reference>
<dbReference type="Gene3D" id="1.10.287.110">
    <property type="entry name" value="DnaJ domain"/>
    <property type="match status" value="1"/>
</dbReference>
<dbReference type="InterPro" id="IPR018253">
    <property type="entry name" value="DnaJ_domain_CS"/>
</dbReference>
<dbReference type="PANTHER" id="PTHR45168">
    <property type="entry name" value="DNAJ HOMOLOG SUBFAMILY B MEMBER 2"/>
    <property type="match status" value="1"/>
</dbReference>
<sequence>MADPDYYAVLSVSRDATSDDIKKAYRRLALKWHPDKNPDNKDYAEHRFKLISEAYEVLSDQSKRRVYDQYGKQGLVNGGATSHGTYAGEFDPFAFHPFQFHFRDPMDIFREVFGGFGLDSLFGPSLFMGLDPSNPSNRAHRSTSHRATNRHSGSPYHHAQHPTRSASHRSDLAVPSENDFMGGLFDFFGGSMLQPFGMFGAPDFGNAISSSTVFGNFGGVPVSGGYRSVSTSSRTVNGRTVRVTKVVENGTETITEEVDGRVTTRTTRPHGGGALQAM</sequence>
<dbReference type="RefSeq" id="XP_009170450.1">
    <property type="nucleotide sequence ID" value="XM_009172186.1"/>
</dbReference>
<dbReference type="InterPro" id="IPR036869">
    <property type="entry name" value="J_dom_sf"/>
</dbReference>
<proteinExistence type="predicted"/>
<name>A0A074ZEQ7_OPIVI</name>
<dbReference type="EMBL" id="KL596766">
    <property type="protein sequence ID" value="KER25776.1"/>
    <property type="molecule type" value="Genomic_DNA"/>
</dbReference>
<accession>A0A074ZEQ7</accession>
<dbReference type="FunFam" id="1.10.287.110:FF:000021">
    <property type="entry name" value="DnaJ (Hsp40) homolog, subfamily B, member 2"/>
    <property type="match status" value="1"/>
</dbReference>
<dbReference type="AlphaFoldDB" id="A0A074ZEQ7"/>